<dbReference type="SMART" id="SM00226">
    <property type="entry name" value="LMWPc"/>
    <property type="match status" value="1"/>
</dbReference>
<evidence type="ECO:0000313" key="3">
    <source>
        <dbReference type="EMBL" id="SHI84135.1"/>
    </source>
</evidence>
<dbReference type="RefSeq" id="WP_073472783.1">
    <property type="nucleotide sequence ID" value="NZ_FQZU01000002.1"/>
</dbReference>
<dbReference type="Proteomes" id="UP000183994">
    <property type="component" value="Unassembled WGS sequence"/>
</dbReference>
<dbReference type="Pfam" id="PF01451">
    <property type="entry name" value="LMWPc"/>
    <property type="match status" value="1"/>
</dbReference>
<dbReference type="PANTHER" id="PTHR43428">
    <property type="entry name" value="ARSENATE REDUCTASE"/>
    <property type="match status" value="1"/>
</dbReference>
<organism evidence="3 4">
    <name type="scientific">Desulfatibacillum alkenivorans DSM 16219</name>
    <dbReference type="NCBI Taxonomy" id="1121393"/>
    <lineage>
        <taxon>Bacteria</taxon>
        <taxon>Pseudomonadati</taxon>
        <taxon>Thermodesulfobacteriota</taxon>
        <taxon>Desulfobacteria</taxon>
        <taxon>Desulfobacterales</taxon>
        <taxon>Desulfatibacillaceae</taxon>
        <taxon>Desulfatibacillum</taxon>
    </lineage>
</organism>
<protein>
    <submittedName>
        <fullName evidence="3">Arsenate reductase</fullName>
    </submittedName>
</protein>
<feature type="domain" description="Phosphotyrosine protein phosphatase I" evidence="2">
    <location>
        <begin position="4"/>
        <end position="140"/>
    </location>
</feature>
<sequence length="151" mass="17019">MQKTRVLFVCEHNSARSRMAEAFLNALAGDRHMVESAGFDIAPVNPLAAKVMAELGMDITAKESQKVFDLYKSGRIYEFVITVCDESLAEQCPVFPGIVRRCHWSFPDPWNLEGSEEEQLEKTRAIRDQIKGAVEEWLANPEQCCTLKPGE</sequence>
<keyword evidence="4" id="KW-1185">Reference proteome</keyword>
<dbReference type="PANTHER" id="PTHR43428:SF1">
    <property type="entry name" value="ARSENATE REDUCTASE"/>
    <property type="match status" value="1"/>
</dbReference>
<accession>A0A1M6EFA0</accession>
<dbReference type="OrthoDB" id="9784339at2"/>
<dbReference type="CDD" id="cd16345">
    <property type="entry name" value="LMWP_ArsC"/>
    <property type="match status" value="1"/>
</dbReference>
<dbReference type="InterPro" id="IPR036196">
    <property type="entry name" value="Ptyr_pPase_sf"/>
</dbReference>
<gene>
    <name evidence="3" type="ORF">SAMN02745216_00640</name>
</gene>
<reference evidence="4" key="1">
    <citation type="submission" date="2016-11" db="EMBL/GenBank/DDBJ databases">
        <authorList>
            <person name="Varghese N."/>
            <person name="Submissions S."/>
        </authorList>
    </citation>
    <scope>NUCLEOTIDE SEQUENCE [LARGE SCALE GENOMIC DNA]</scope>
    <source>
        <strain evidence="4">DSM 16219</strain>
    </source>
</reference>
<dbReference type="GO" id="GO:0046685">
    <property type="term" value="P:response to arsenic-containing substance"/>
    <property type="evidence" value="ECO:0007669"/>
    <property type="project" value="UniProtKB-KW"/>
</dbReference>
<evidence type="ECO:0000259" key="2">
    <source>
        <dbReference type="SMART" id="SM00226"/>
    </source>
</evidence>
<evidence type="ECO:0000313" key="4">
    <source>
        <dbReference type="Proteomes" id="UP000183994"/>
    </source>
</evidence>
<evidence type="ECO:0000256" key="1">
    <source>
        <dbReference type="ARBA" id="ARBA00022849"/>
    </source>
</evidence>
<dbReference type="Gene3D" id="3.40.50.2300">
    <property type="match status" value="1"/>
</dbReference>
<keyword evidence="1" id="KW-0059">Arsenical resistance</keyword>
<dbReference type="STRING" id="1121393.SAMN02745216_00640"/>
<dbReference type="AlphaFoldDB" id="A0A1M6EFA0"/>
<dbReference type="EMBL" id="FQZU01000002">
    <property type="protein sequence ID" value="SHI84135.1"/>
    <property type="molecule type" value="Genomic_DNA"/>
</dbReference>
<name>A0A1M6EFA0_9BACT</name>
<proteinExistence type="predicted"/>
<dbReference type="InterPro" id="IPR023485">
    <property type="entry name" value="Ptyr_pPase"/>
</dbReference>
<dbReference type="SUPFAM" id="SSF52788">
    <property type="entry name" value="Phosphotyrosine protein phosphatases I"/>
    <property type="match status" value="1"/>
</dbReference>